<dbReference type="EMBL" id="BRXX01000135">
    <property type="protein sequence ID" value="GMH93159.1"/>
    <property type="molecule type" value="Genomic_DNA"/>
</dbReference>
<dbReference type="GO" id="GO:0005525">
    <property type="term" value="F:GTP binding"/>
    <property type="evidence" value="ECO:0007669"/>
    <property type="project" value="UniProtKB-KW"/>
</dbReference>
<evidence type="ECO:0000256" key="15">
    <source>
        <dbReference type="PIRSR" id="PIRSR606689-1"/>
    </source>
</evidence>
<evidence type="ECO:0000256" key="16">
    <source>
        <dbReference type="PIRSR" id="PIRSR606689-2"/>
    </source>
</evidence>
<dbReference type="SMART" id="SM00178">
    <property type="entry name" value="SAR"/>
    <property type="match status" value="1"/>
</dbReference>
<feature type="binding site" evidence="15">
    <location>
        <position position="73"/>
    </location>
    <ligand>
        <name>GTP</name>
        <dbReference type="ChEBI" id="CHEBI:37565"/>
    </ligand>
</feature>
<dbReference type="PROSITE" id="PS51417">
    <property type="entry name" value="ARF"/>
    <property type="match status" value="1"/>
</dbReference>
<keyword evidence="11" id="KW-0472">Membrane</keyword>
<dbReference type="FunFam" id="3.40.50.300:FF:000457">
    <property type="entry name" value="ADP-ribosylation factor-like protein 6"/>
    <property type="match status" value="1"/>
</dbReference>
<dbReference type="InterPro" id="IPR005225">
    <property type="entry name" value="Small_GTP-bd"/>
</dbReference>
<keyword evidence="9" id="KW-0970">Cilium biogenesis/degradation</keyword>
<evidence type="ECO:0000256" key="13">
    <source>
        <dbReference type="ARBA" id="ARBA00023273"/>
    </source>
</evidence>
<keyword evidence="16" id="KW-0460">Magnesium</keyword>
<dbReference type="PRINTS" id="PR00328">
    <property type="entry name" value="SAR1GTPBP"/>
</dbReference>
<evidence type="ECO:0000256" key="7">
    <source>
        <dbReference type="ARBA" id="ARBA00022707"/>
    </source>
</evidence>
<evidence type="ECO:0000256" key="17">
    <source>
        <dbReference type="RuleBase" id="RU003925"/>
    </source>
</evidence>
<comment type="caution">
    <text evidence="18">The sequence shown here is derived from an EMBL/GenBank/DDBJ whole genome shotgun (WGS) entry which is preliminary data.</text>
</comment>
<dbReference type="GO" id="GO:0060170">
    <property type="term" value="C:ciliary membrane"/>
    <property type="evidence" value="ECO:0007669"/>
    <property type="project" value="UniProtKB-SubCell"/>
</dbReference>
<evidence type="ECO:0000256" key="14">
    <source>
        <dbReference type="ARBA" id="ARBA00023288"/>
    </source>
</evidence>
<name>A0A9W7BTC7_9STRA</name>
<dbReference type="NCBIfam" id="TIGR00231">
    <property type="entry name" value="small_GTP"/>
    <property type="match status" value="1"/>
</dbReference>
<proteinExistence type="inferred from homology"/>
<evidence type="ECO:0000256" key="8">
    <source>
        <dbReference type="ARBA" id="ARBA00022741"/>
    </source>
</evidence>
<protein>
    <recommendedName>
        <fullName evidence="4">ADP-ribosylation factor-like protein 6</fullName>
    </recommendedName>
</protein>
<keyword evidence="5" id="KW-1003">Cell membrane</keyword>
<accession>A0A9W7BTC7</accession>
<dbReference type="SUPFAM" id="SSF52540">
    <property type="entry name" value="P-loop containing nucleoside triphosphate hydrolases"/>
    <property type="match status" value="1"/>
</dbReference>
<keyword evidence="6" id="KW-0963">Cytoplasm</keyword>
<reference evidence="19" key="1">
    <citation type="journal article" date="2023" name="Commun. Biol.">
        <title>Genome analysis of Parmales, the sister group of diatoms, reveals the evolutionary specialization of diatoms from phago-mixotrophs to photoautotrophs.</title>
        <authorList>
            <person name="Ban H."/>
            <person name="Sato S."/>
            <person name="Yoshikawa S."/>
            <person name="Yamada K."/>
            <person name="Nakamura Y."/>
            <person name="Ichinomiya M."/>
            <person name="Sato N."/>
            <person name="Blanc-Mathieu R."/>
            <person name="Endo H."/>
            <person name="Kuwata A."/>
            <person name="Ogata H."/>
        </authorList>
    </citation>
    <scope>NUCLEOTIDE SEQUENCE [LARGE SCALE GENOMIC DNA]</scope>
    <source>
        <strain evidence="19">NIES 3699</strain>
    </source>
</reference>
<feature type="binding site" evidence="16">
    <location>
        <position position="32"/>
    </location>
    <ligand>
        <name>Mg(2+)</name>
        <dbReference type="ChEBI" id="CHEBI:18420"/>
    </ligand>
</feature>
<dbReference type="GO" id="GO:0030030">
    <property type="term" value="P:cell projection organization"/>
    <property type="evidence" value="ECO:0007669"/>
    <property type="project" value="UniProtKB-KW"/>
</dbReference>
<keyword evidence="12" id="KW-0206">Cytoskeleton</keyword>
<dbReference type="GO" id="GO:0003924">
    <property type="term" value="F:GTPase activity"/>
    <property type="evidence" value="ECO:0007669"/>
    <property type="project" value="InterPro"/>
</dbReference>
<keyword evidence="10 15" id="KW-0342">GTP-binding</keyword>
<evidence type="ECO:0000256" key="3">
    <source>
        <dbReference type="ARBA" id="ARBA00004522"/>
    </source>
</evidence>
<evidence type="ECO:0000256" key="5">
    <source>
        <dbReference type="ARBA" id="ARBA00022475"/>
    </source>
</evidence>
<comment type="subcellular location">
    <subcellularLocation>
        <location evidence="3">Cell projection</location>
        <location evidence="3">Cilium membrane</location>
        <topology evidence="3">Peripheral membrane protein</topology>
        <orientation evidence="3">Cytoplasmic side</orientation>
    </subcellularLocation>
    <subcellularLocation>
        <location evidence="2">Cytoplasm</location>
        <location evidence="2">Cytoskeleton</location>
        <location evidence="2">Cilium axoneme</location>
    </subcellularLocation>
    <subcellularLocation>
        <location evidence="1">Cytoplasm</location>
        <location evidence="1">Cytoskeleton</location>
        <location evidence="1">Cilium basal body</location>
    </subcellularLocation>
</comment>
<evidence type="ECO:0000256" key="6">
    <source>
        <dbReference type="ARBA" id="ARBA00022490"/>
    </source>
</evidence>
<dbReference type="InterPro" id="IPR027417">
    <property type="entry name" value="P-loop_NTPase"/>
</dbReference>
<feature type="binding site" evidence="15">
    <location>
        <begin position="131"/>
        <end position="134"/>
    </location>
    <ligand>
        <name>GTP</name>
        <dbReference type="ChEBI" id="CHEBI:37565"/>
    </ligand>
</feature>
<dbReference type="AlphaFoldDB" id="A0A9W7BTC7"/>
<feature type="binding site" evidence="16">
    <location>
        <position position="51"/>
    </location>
    <ligand>
        <name>Mg(2+)</name>
        <dbReference type="ChEBI" id="CHEBI:18420"/>
    </ligand>
</feature>
<keyword evidence="14" id="KW-0449">Lipoprotein</keyword>
<keyword evidence="8 15" id="KW-0547">Nucleotide-binding</keyword>
<dbReference type="PROSITE" id="PS51419">
    <property type="entry name" value="RAB"/>
    <property type="match status" value="1"/>
</dbReference>
<dbReference type="InterPro" id="IPR024156">
    <property type="entry name" value="Small_GTPase_ARF"/>
</dbReference>
<evidence type="ECO:0000256" key="4">
    <source>
        <dbReference type="ARBA" id="ARBA00019766"/>
    </source>
</evidence>
<dbReference type="Pfam" id="PF00025">
    <property type="entry name" value="Arf"/>
    <property type="match status" value="1"/>
</dbReference>
<dbReference type="GO" id="GO:0005930">
    <property type="term" value="C:axoneme"/>
    <property type="evidence" value="ECO:0007669"/>
    <property type="project" value="UniProtKB-SubCell"/>
</dbReference>
<dbReference type="Gene3D" id="3.40.50.300">
    <property type="entry name" value="P-loop containing nucleotide triphosphate hydrolases"/>
    <property type="match status" value="1"/>
</dbReference>
<evidence type="ECO:0000256" key="2">
    <source>
        <dbReference type="ARBA" id="ARBA00004430"/>
    </source>
</evidence>
<keyword evidence="13" id="KW-0966">Cell projection</keyword>
<dbReference type="GO" id="GO:0046872">
    <property type="term" value="F:metal ion binding"/>
    <property type="evidence" value="ECO:0007669"/>
    <property type="project" value="UniProtKB-KW"/>
</dbReference>
<evidence type="ECO:0000256" key="1">
    <source>
        <dbReference type="ARBA" id="ARBA00004120"/>
    </source>
</evidence>
<dbReference type="PANTHER" id="PTHR11711">
    <property type="entry name" value="ADP RIBOSYLATION FACTOR-RELATED"/>
    <property type="match status" value="1"/>
</dbReference>
<evidence type="ECO:0000256" key="9">
    <source>
        <dbReference type="ARBA" id="ARBA00022794"/>
    </source>
</evidence>
<keyword evidence="7" id="KW-0519">Myristate</keyword>
<gene>
    <name evidence="18" type="ORF">TrVE_jg8495</name>
</gene>
<feature type="binding site" evidence="15">
    <location>
        <begin position="25"/>
        <end position="32"/>
    </location>
    <ligand>
        <name>GTP</name>
        <dbReference type="ChEBI" id="CHEBI:37565"/>
    </ligand>
</feature>
<evidence type="ECO:0000313" key="19">
    <source>
        <dbReference type="Proteomes" id="UP001165160"/>
    </source>
</evidence>
<dbReference type="SMART" id="SM00177">
    <property type="entry name" value="ARF"/>
    <property type="match status" value="1"/>
</dbReference>
<evidence type="ECO:0000256" key="10">
    <source>
        <dbReference type="ARBA" id="ARBA00023134"/>
    </source>
</evidence>
<comment type="similarity">
    <text evidence="17">Belongs to the small GTPase superfamily. Arf family.</text>
</comment>
<sequence length="195" mass="21924">MGAAKSRLRSIFGFLNHEVKILVIGLDNSGKTTLINHIKPSKSSTFEVTPTVGYSVETFTKHNLSFTVMDMSGSSRYRSLWEQYYSTISAIIYVIDSTDKIRLCVARDELEELLEHEEVRGKGCPVLFFANKMDVPGAMTPLEVMKEMGLERITNKAWHITSSNALTGSGVDEGISWLADKLLERQDYDDGNHRK</sequence>
<evidence type="ECO:0000313" key="18">
    <source>
        <dbReference type="EMBL" id="GMH93159.1"/>
    </source>
</evidence>
<keyword evidence="19" id="KW-1185">Reference proteome</keyword>
<organism evidence="18 19">
    <name type="scientific">Triparma verrucosa</name>
    <dbReference type="NCBI Taxonomy" id="1606542"/>
    <lineage>
        <taxon>Eukaryota</taxon>
        <taxon>Sar</taxon>
        <taxon>Stramenopiles</taxon>
        <taxon>Ochrophyta</taxon>
        <taxon>Bolidophyceae</taxon>
        <taxon>Parmales</taxon>
        <taxon>Triparmaceae</taxon>
        <taxon>Triparma</taxon>
    </lineage>
</organism>
<evidence type="ECO:0000256" key="11">
    <source>
        <dbReference type="ARBA" id="ARBA00023136"/>
    </source>
</evidence>
<evidence type="ECO:0000256" key="12">
    <source>
        <dbReference type="ARBA" id="ARBA00023212"/>
    </source>
</evidence>
<dbReference type="Proteomes" id="UP001165160">
    <property type="component" value="Unassembled WGS sequence"/>
</dbReference>
<dbReference type="InterPro" id="IPR006689">
    <property type="entry name" value="Small_GTPase_ARF/SAR"/>
</dbReference>
<keyword evidence="16" id="KW-0479">Metal-binding</keyword>